<dbReference type="InterPro" id="IPR004316">
    <property type="entry name" value="SWEET_rpt"/>
</dbReference>
<dbReference type="GO" id="GO:0051119">
    <property type="term" value="F:sugar transmembrane transporter activity"/>
    <property type="evidence" value="ECO:0007669"/>
    <property type="project" value="InterPro"/>
</dbReference>
<dbReference type="Pfam" id="PF03083">
    <property type="entry name" value="MtN3_slv"/>
    <property type="match status" value="1"/>
</dbReference>
<dbReference type="EMBL" id="LRBV02000003">
    <property type="status" value="NOT_ANNOTATED_CDS"/>
    <property type="molecule type" value="Genomic_DNA"/>
</dbReference>
<keyword evidence="9 10" id="KW-0472">Membrane</keyword>
<comment type="subcellular location">
    <subcellularLocation>
        <location evidence="1">Cell membrane</location>
        <topology evidence="1">Multi-pass membrane protein</topology>
    </subcellularLocation>
</comment>
<dbReference type="PANTHER" id="PTHR10791:SF222">
    <property type="entry name" value="BIDIRECTIONAL SUGAR TRANSPORTER SWEET15"/>
    <property type="match status" value="1"/>
</dbReference>
<name>A0A7N2L8M8_QUELO</name>
<comment type="similarity">
    <text evidence="2">Belongs to the SWEET sugar transporter family.</text>
</comment>
<reference evidence="11" key="2">
    <citation type="submission" date="2021-01" db="UniProtKB">
        <authorList>
            <consortium name="EnsemblPlants"/>
        </authorList>
    </citation>
    <scope>IDENTIFICATION</scope>
</reference>
<evidence type="ECO:0000256" key="4">
    <source>
        <dbReference type="ARBA" id="ARBA00022475"/>
    </source>
</evidence>
<dbReference type="InterPro" id="IPR047664">
    <property type="entry name" value="SWEET"/>
</dbReference>
<keyword evidence="12" id="KW-1185">Reference proteome</keyword>
<reference evidence="11 12" key="1">
    <citation type="journal article" date="2016" name="G3 (Bethesda)">
        <title>First Draft Assembly and Annotation of the Genome of a California Endemic Oak Quercus lobata Nee (Fagaceae).</title>
        <authorList>
            <person name="Sork V.L."/>
            <person name="Fitz-Gibbon S.T."/>
            <person name="Puiu D."/>
            <person name="Crepeau M."/>
            <person name="Gugger P.F."/>
            <person name="Sherman R."/>
            <person name="Stevens K."/>
            <person name="Langley C.H."/>
            <person name="Pellegrini M."/>
            <person name="Salzberg S.L."/>
        </authorList>
    </citation>
    <scope>NUCLEOTIDE SEQUENCE [LARGE SCALE GENOMIC DNA]</scope>
    <source>
        <strain evidence="11 12">cv. SW786</strain>
    </source>
</reference>
<feature type="transmembrane region" description="Helical" evidence="10">
    <location>
        <begin position="24"/>
        <end position="46"/>
    </location>
</feature>
<evidence type="ECO:0000256" key="1">
    <source>
        <dbReference type="ARBA" id="ARBA00004651"/>
    </source>
</evidence>
<evidence type="ECO:0000313" key="11">
    <source>
        <dbReference type="EnsemblPlants" id="QL03p050902:mrna"/>
    </source>
</evidence>
<dbReference type="Gramene" id="QL03p050902:mrna">
    <property type="protein sequence ID" value="QL03p050902:mrna"/>
    <property type="gene ID" value="QL03p050902"/>
</dbReference>
<keyword evidence="4" id="KW-1003">Cell membrane</keyword>
<evidence type="ECO:0000256" key="6">
    <source>
        <dbReference type="ARBA" id="ARBA00022692"/>
    </source>
</evidence>
<dbReference type="Proteomes" id="UP000594261">
    <property type="component" value="Chromosome 3"/>
</dbReference>
<evidence type="ECO:0000256" key="10">
    <source>
        <dbReference type="SAM" id="Phobius"/>
    </source>
</evidence>
<feature type="transmembrane region" description="Helical" evidence="10">
    <location>
        <begin position="58"/>
        <end position="78"/>
    </location>
</feature>
<evidence type="ECO:0000256" key="8">
    <source>
        <dbReference type="ARBA" id="ARBA00022989"/>
    </source>
</evidence>
<keyword evidence="3" id="KW-0813">Transport</keyword>
<dbReference type="Gene3D" id="1.20.1280.290">
    <property type="match status" value="1"/>
</dbReference>
<keyword evidence="7" id="KW-0677">Repeat</keyword>
<proteinExistence type="inferred from homology"/>
<protein>
    <submittedName>
        <fullName evidence="11">Uncharacterized protein</fullName>
    </submittedName>
</protein>
<evidence type="ECO:0000313" key="12">
    <source>
        <dbReference type="Proteomes" id="UP000594261"/>
    </source>
</evidence>
<organism evidence="11 12">
    <name type="scientific">Quercus lobata</name>
    <name type="common">Valley oak</name>
    <dbReference type="NCBI Taxonomy" id="97700"/>
    <lineage>
        <taxon>Eukaryota</taxon>
        <taxon>Viridiplantae</taxon>
        <taxon>Streptophyta</taxon>
        <taxon>Embryophyta</taxon>
        <taxon>Tracheophyta</taxon>
        <taxon>Spermatophyta</taxon>
        <taxon>Magnoliopsida</taxon>
        <taxon>eudicotyledons</taxon>
        <taxon>Gunneridae</taxon>
        <taxon>Pentapetalae</taxon>
        <taxon>rosids</taxon>
        <taxon>fabids</taxon>
        <taxon>Fagales</taxon>
        <taxon>Fagaceae</taxon>
        <taxon>Quercus</taxon>
    </lineage>
</organism>
<dbReference type="AlphaFoldDB" id="A0A7N2L8M8"/>
<evidence type="ECO:0000256" key="2">
    <source>
        <dbReference type="ARBA" id="ARBA00007809"/>
    </source>
</evidence>
<sequence>MLSLILLVTHFAMKEKFHVEFLGWIYVAISISVFVAPLSIVVSNIIKAFELKSVEFMPFNLSFFLTLNVVMWFAYGLFLKDICIAINSKYHGFCIGATLDAAICNLQKQQEGYTGK</sequence>
<keyword evidence="8 10" id="KW-1133">Transmembrane helix</keyword>
<dbReference type="InParanoid" id="A0A7N2L8M8"/>
<accession>A0A7N2L8M8</accession>
<dbReference type="PANTHER" id="PTHR10791">
    <property type="entry name" value="RAG1-ACTIVATING PROTEIN 1"/>
    <property type="match status" value="1"/>
</dbReference>
<evidence type="ECO:0000256" key="3">
    <source>
        <dbReference type="ARBA" id="ARBA00022448"/>
    </source>
</evidence>
<keyword evidence="5" id="KW-0762">Sugar transport</keyword>
<keyword evidence="6 10" id="KW-0812">Transmembrane</keyword>
<evidence type="ECO:0000256" key="5">
    <source>
        <dbReference type="ARBA" id="ARBA00022597"/>
    </source>
</evidence>
<dbReference type="EnsemblPlants" id="QL03p050902:mrna">
    <property type="protein sequence ID" value="QL03p050902:mrna"/>
    <property type="gene ID" value="QL03p050902"/>
</dbReference>
<dbReference type="GO" id="GO:0005886">
    <property type="term" value="C:plasma membrane"/>
    <property type="evidence" value="ECO:0007669"/>
    <property type="project" value="UniProtKB-SubCell"/>
</dbReference>
<evidence type="ECO:0000256" key="7">
    <source>
        <dbReference type="ARBA" id="ARBA00022737"/>
    </source>
</evidence>
<evidence type="ECO:0000256" key="9">
    <source>
        <dbReference type="ARBA" id="ARBA00023136"/>
    </source>
</evidence>